<gene>
    <name evidence="2" type="ORF">K443DRAFT_13527</name>
</gene>
<proteinExistence type="predicted"/>
<evidence type="ECO:0000313" key="3">
    <source>
        <dbReference type="Proteomes" id="UP000054477"/>
    </source>
</evidence>
<evidence type="ECO:0000313" key="2">
    <source>
        <dbReference type="EMBL" id="KIJ92524.1"/>
    </source>
</evidence>
<sequence>MTQHQQSALPPILFTTTTKQDDERTPQRRNAMGMAIVCANQGAMLLKATWQLNNK</sequence>
<dbReference type="AlphaFoldDB" id="A0A0C9WI89"/>
<evidence type="ECO:0000256" key="1">
    <source>
        <dbReference type="SAM" id="MobiDB-lite"/>
    </source>
</evidence>
<feature type="compositionally biased region" description="Polar residues" evidence="1">
    <location>
        <begin position="1"/>
        <end position="18"/>
    </location>
</feature>
<dbReference type="Proteomes" id="UP000054477">
    <property type="component" value="Unassembled WGS sequence"/>
</dbReference>
<dbReference type="HOGENOM" id="CLU_3032710_0_0_1"/>
<keyword evidence="3" id="KW-1185">Reference proteome</keyword>
<protein>
    <submittedName>
        <fullName evidence="2">Uncharacterized protein</fullName>
    </submittedName>
</protein>
<reference evidence="2 3" key="1">
    <citation type="submission" date="2014-04" db="EMBL/GenBank/DDBJ databases">
        <authorList>
            <consortium name="DOE Joint Genome Institute"/>
            <person name="Kuo A."/>
            <person name="Kohler A."/>
            <person name="Nagy L.G."/>
            <person name="Floudas D."/>
            <person name="Copeland A."/>
            <person name="Barry K.W."/>
            <person name="Cichocki N."/>
            <person name="Veneault-Fourrey C."/>
            <person name="LaButti K."/>
            <person name="Lindquist E.A."/>
            <person name="Lipzen A."/>
            <person name="Lundell T."/>
            <person name="Morin E."/>
            <person name="Murat C."/>
            <person name="Sun H."/>
            <person name="Tunlid A."/>
            <person name="Henrissat B."/>
            <person name="Grigoriev I.V."/>
            <person name="Hibbett D.S."/>
            <person name="Martin F."/>
            <person name="Nordberg H.P."/>
            <person name="Cantor M.N."/>
            <person name="Hua S.X."/>
        </authorList>
    </citation>
    <scope>NUCLEOTIDE SEQUENCE [LARGE SCALE GENOMIC DNA]</scope>
    <source>
        <strain evidence="2 3">LaAM-08-1</strain>
    </source>
</reference>
<feature type="region of interest" description="Disordered" evidence="1">
    <location>
        <begin position="1"/>
        <end position="25"/>
    </location>
</feature>
<name>A0A0C9WI89_9AGAR</name>
<accession>A0A0C9WI89</accession>
<organism evidence="2 3">
    <name type="scientific">Laccaria amethystina LaAM-08-1</name>
    <dbReference type="NCBI Taxonomy" id="1095629"/>
    <lineage>
        <taxon>Eukaryota</taxon>
        <taxon>Fungi</taxon>
        <taxon>Dikarya</taxon>
        <taxon>Basidiomycota</taxon>
        <taxon>Agaricomycotina</taxon>
        <taxon>Agaricomycetes</taxon>
        <taxon>Agaricomycetidae</taxon>
        <taxon>Agaricales</taxon>
        <taxon>Agaricineae</taxon>
        <taxon>Hydnangiaceae</taxon>
        <taxon>Laccaria</taxon>
    </lineage>
</organism>
<dbReference type="EMBL" id="KN838903">
    <property type="protein sequence ID" value="KIJ92524.1"/>
    <property type="molecule type" value="Genomic_DNA"/>
</dbReference>
<reference evidence="3" key="2">
    <citation type="submission" date="2015-01" db="EMBL/GenBank/DDBJ databases">
        <title>Evolutionary Origins and Diversification of the Mycorrhizal Mutualists.</title>
        <authorList>
            <consortium name="DOE Joint Genome Institute"/>
            <consortium name="Mycorrhizal Genomics Consortium"/>
            <person name="Kohler A."/>
            <person name="Kuo A."/>
            <person name="Nagy L.G."/>
            <person name="Floudas D."/>
            <person name="Copeland A."/>
            <person name="Barry K.W."/>
            <person name="Cichocki N."/>
            <person name="Veneault-Fourrey C."/>
            <person name="LaButti K."/>
            <person name="Lindquist E.A."/>
            <person name="Lipzen A."/>
            <person name="Lundell T."/>
            <person name="Morin E."/>
            <person name="Murat C."/>
            <person name="Riley R."/>
            <person name="Ohm R."/>
            <person name="Sun H."/>
            <person name="Tunlid A."/>
            <person name="Henrissat B."/>
            <person name="Grigoriev I.V."/>
            <person name="Hibbett D.S."/>
            <person name="Martin F."/>
        </authorList>
    </citation>
    <scope>NUCLEOTIDE SEQUENCE [LARGE SCALE GENOMIC DNA]</scope>
    <source>
        <strain evidence="3">LaAM-08-1</strain>
    </source>
</reference>